<comment type="caution">
    <text evidence="1">The sequence shown here is derived from an EMBL/GenBank/DDBJ whole genome shotgun (WGS) entry which is preliminary data.</text>
</comment>
<reference evidence="1 2" key="1">
    <citation type="submission" date="2021-06" db="EMBL/GenBank/DDBJ databases">
        <title>Caerostris extrusa draft genome.</title>
        <authorList>
            <person name="Kono N."/>
            <person name="Arakawa K."/>
        </authorList>
    </citation>
    <scope>NUCLEOTIDE SEQUENCE [LARGE SCALE GENOMIC DNA]</scope>
</reference>
<evidence type="ECO:0000313" key="1">
    <source>
        <dbReference type="EMBL" id="GIX68219.1"/>
    </source>
</evidence>
<keyword evidence="2" id="KW-1185">Reference proteome</keyword>
<organism evidence="1 2">
    <name type="scientific">Caerostris extrusa</name>
    <name type="common">Bark spider</name>
    <name type="synonym">Caerostris bankana</name>
    <dbReference type="NCBI Taxonomy" id="172846"/>
    <lineage>
        <taxon>Eukaryota</taxon>
        <taxon>Metazoa</taxon>
        <taxon>Ecdysozoa</taxon>
        <taxon>Arthropoda</taxon>
        <taxon>Chelicerata</taxon>
        <taxon>Arachnida</taxon>
        <taxon>Araneae</taxon>
        <taxon>Araneomorphae</taxon>
        <taxon>Entelegynae</taxon>
        <taxon>Araneoidea</taxon>
        <taxon>Araneidae</taxon>
        <taxon>Caerostris</taxon>
    </lineage>
</organism>
<sequence length="101" mass="11348">MPQFKIIQNLEGFGCNLILRDLFVKPESSRSCHSSFRAHSEPTFLACRFSLVYSGLAHPRCLNWAKFSGRPTPLGIGDDTFLGIPALELVSFQSPDMNEWT</sequence>
<name>A0AAV4MBL9_CAEEX</name>
<gene>
    <name evidence="1" type="ORF">CEXT_170381</name>
</gene>
<protein>
    <submittedName>
        <fullName evidence="1">Uncharacterized protein</fullName>
    </submittedName>
</protein>
<dbReference type="Proteomes" id="UP001054945">
    <property type="component" value="Unassembled WGS sequence"/>
</dbReference>
<accession>A0AAV4MBL9</accession>
<proteinExistence type="predicted"/>
<dbReference type="AlphaFoldDB" id="A0AAV4MBL9"/>
<evidence type="ECO:0000313" key="2">
    <source>
        <dbReference type="Proteomes" id="UP001054945"/>
    </source>
</evidence>
<dbReference type="EMBL" id="BPLR01019471">
    <property type="protein sequence ID" value="GIX68219.1"/>
    <property type="molecule type" value="Genomic_DNA"/>
</dbReference>